<organism evidence="1">
    <name type="scientific">Craspedostauros australis</name>
    <dbReference type="NCBI Taxonomy" id="1486917"/>
    <lineage>
        <taxon>Eukaryota</taxon>
        <taxon>Sar</taxon>
        <taxon>Stramenopiles</taxon>
        <taxon>Ochrophyta</taxon>
        <taxon>Bacillariophyta</taxon>
        <taxon>Bacillariophyceae</taxon>
        <taxon>Bacillariophycidae</taxon>
        <taxon>Naviculales</taxon>
        <taxon>Naviculaceae</taxon>
        <taxon>Craspedostauros</taxon>
    </lineage>
</organism>
<dbReference type="EMBL" id="HBEF01023231">
    <property type="protein sequence ID" value="CAD8342243.1"/>
    <property type="molecule type" value="Transcribed_RNA"/>
</dbReference>
<evidence type="ECO:0000313" key="1">
    <source>
        <dbReference type="EMBL" id="CAD8342243.1"/>
    </source>
</evidence>
<proteinExistence type="predicted"/>
<gene>
    <name evidence="1" type="ORF">CAUS1442_LOCUS14378</name>
</gene>
<sequence length="98" mass="10703">MGAHRVELGEATYTDARPPLRGAMMSYPVLIRGAPILALQHPSGMVRQGIVSEPPEVRMVMRLEQQRRPPNQGCWLVKEVLDVRHAFAGDMGNSGVGG</sequence>
<name>A0A7R9ZSE5_9STRA</name>
<accession>A0A7R9ZSE5</accession>
<reference evidence="1" key="1">
    <citation type="submission" date="2021-01" db="EMBL/GenBank/DDBJ databases">
        <authorList>
            <person name="Corre E."/>
            <person name="Pelletier E."/>
            <person name="Niang G."/>
            <person name="Scheremetjew M."/>
            <person name="Finn R."/>
            <person name="Kale V."/>
            <person name="Holt S."/>
            <person name="Cochrane G."/>
            <person name="Meng A."/>
            <person name="Brown T."/>
            <person name="Cohen L."/>
        </authorList>
    </citation>
    <scope>NUCLEOTIDE SEQUENCE</scope>
    <source>
        <strain evidence="1">CCMP3328</strain>
    </source>
</reference>
<dbReference type="AlphaFoldDB" id="A0A7R9ZSE5"/>
<protein>
    <submittedName>
        <fullName evidence="1">Uncharacterized protein</fullName>
    </submittedName>
</protein>